<protein>
    <submittedName>
        <fullName evidence="1">Uncharacterized protein</fullName>
    </submittedName>
</protein>
<sequence>MKFSVGLGSRKRSPEFPCVSRLRQRRLLSLLMRQELYNTFDALVGESDAFMYPGHLTELVKAGRWEEAMAYLSRFLPSDRLLSVHGRALLHFLRVHKAIHAIVDGAPETQAVALNMCFSMGFVHSEGMTKLRAMLWSLICYRGVRDSLDLGRVRDKAATIIEDLIFETPELKEYRTYARGPMKPHNVLPIGFGFRARRHVKRGPVPASVLVNHYLRKRRMLPSSTSCHCEGLSSASLIKAKGWMVDLVDTSLKAGKRNLGCALKPVSNKGAPVGPVSQTNLGTFKSPATHSDMSWDTNLDLMAREWAIYLSDDRLEAWPDLSQGYPPIRRSVHKDVFQVSLTIPDTLTRSAKSSTISSFTKADAPSLLQVIHPLKRPARDTGISPVTDAGVLPSQAMSSMCPYPMISTVKNAGTLSSEAMSANWASPSEYSLISTVENTGALPSEAMPATWASFSENSLISTVTNTGTHKHLSREHCYTENACQSFCPRKNPRMELTTTVGQGLNPKRQRSILASLMEGS</sequence>
<accession>A0ACD5X0N8</accession>
<evidence type="ECO:0000313" key="1">
    <source>
        <dbReference type="EnsemblPlants" id="AVESA.00010b.r2.4DG0732670.1.CDS"/>
    </source>
</evidence>
<organism evidence="1 2">
    <name type="scientific">Avena sativa</name>
    <name type="common">Oat</name>
    <dbReference type="NCBI Taxonomy" id="4498"/>
    <lineage>
        <taxon>Eukaryota</taxon>
        <taxon>Viridiplantae</taxon>
        <taxon>Streptophyta</taxon>
        <taxon>Embryophyta</taxon>
        <taxon>Tracheophyta</taxon>
        <taxon>Spermatophyta</taxon>
        <taxon>Magnoliopsida</taxon>
        <taxon>Liliopsida</taxon>
        <taxon>Poales</taxon>
        <taxon>Poaceae</taxon>
        <taxon>BOP clade</taxon>
        <taxon>Pooideae</taxon>
        <taxon>Poodae</taxon>
        <taxon>Poeae</taxon>
        <taxon>Poeae Chloroplast Group 1 (Aveneae type)</taxon>
        <taxon>Aveninae</taxon>
        <taxon>Avena</taxon>
    </lineage>
</organism>
<dbReference type="Proteomes" id="UP001732700">
    <property type="component" value="Chromosome 4D"/>
</dbReference>
<reference evidence="1" key="2">
    <citation type="submission" date="2025-09" db="UniProtKB">
        <authorList>
            <consortium name="EnsemblPlants"/>
        </authorList>
    </citation>
    <scope>IDENTIFICATION</scope>
</reference>
<keyword evidence="2" id="KW-1185">Reference proteome</keyword>
<dbReference type="EnsemblPlants" id="AVESA.00010b.r2.4DG0732670.1">
    <property type="protein sequence ID" value="AVESA.00010b.r2.4DG0732670.1.CDS"/>
    <property type="gene ID" value="AVESA.00010b.r2.4DG0732670"/>
</dbReference>
<reference evidence="1" key="1">
    <citation type="submission" date="2021-05" db="EMBL/GenBank/DDBJ databases">
        <authorList>
            <person name="Scholz U."/>
            <person name="Mascher M."/>
            <person name="Fiebig A."/>
        </authorList>
    </citation>
    <scope>NUCLEOTIDE SEQUENCE [LARGE SCALE GENOMIC DNA]</scope>
</reference>
<evidence type="ECO:0000313" key="2">
    <source>
        <dbReference type="Proteomes" id="UP001732700"/>
    </source>
</evidence>
<proteinExistence type="predicted"/>
<name>A0ACD5X0N8_AVESA</name>